<evidence type="ECO:0000256" key="4">
    <source>
        <dbReference type="ARBA" id="ARBA00023136"/>
    </source>
</evidence>
<name>A0A0P7YJS1_9GAMM</name>
<dbReference type="PATRIC" id="fig|1305731.5.peg.3136"/>
<keyword evidence="5 7" id="KW-0807">Transducer</keyword>
<keyword evidence="3" id="KW-1133">Transmembrane helix</keyword>
<dbReference type="GO" id="GO:0016020">
    <property type="term" value="C:membrane"/>
    <property type="evidence" value="ECO:0007669"/>
    <property type="project" value="UniProtKB-SubCell"/>
</dbReference>
<dbReference type="InterPro" id="IPR004089">
    <property type="entry name" value="MCPsignal_dom"/>
</dbReference>
<organism evidence="11 12">
    <name type="scientific">Marinobacter excellens HL-55</name>
    <dbReference type="NCBI Taxonomy" id="1305731"/>
    <lineage>
        <taxon>Bacteria</taxon>
        <taxon>Pseudomonadati</taxon>
        <taxon>Pseudomonadota</taxon>
        <taxon>Gammaproteobacteria</taxon>
        <taxon>Pseudomonadales</taxon>
        <taxon>Marinobacteraceae</taxon>
        <taxon>Marinobacter</taxon>
    </lineage>
</organism>
<dbReference type="Pfam" id="PF00015">
    <property type="entry name" value="MCPsignal"/>
    <property type="match status" value="1"/>
</dbReference>
<proteinExistence type="inferred from homology"/>
<evidence type="ECO:0000256" key="6">
    <source>
        <dbReference type="ARBA" id="ARBA00029447"/>
    </source>
</evidence>
<dbReference type="Gene3D" id="1.10.287.950">
    <property type="entry name" value="Methyl-accepting chemotaxis protein"/>
    <property type="match status" value="1"/>
</dbReference>
<evidence type="ECO:0000256" key="8">
    <source>
        <dbReference type="SAM" id="Coils"/>
    </source>
</evidence>
<dbReference type="PANTHER" id="PTHR32089:SF112">
    <property type="entry name" value="LYSOZYME-LIKE PROTEIN-RELATED"/>
    <property type="match status" value="1"/>
</dbReference>
<dbReference type="PROSITE" id="PS50111">
    <property type="entry name" value="CHEMOTAXIS_TRANSDUC_2"/>
    <property type="match status" value="1"/>
</dbReference>
<accession>A0A0P7YJS1</accession>
<evidence type="ECO:0000259" key="10">
    <source>
        <dbReference type="PROSITE" id="PS50885"/>
    </source>
</evidence>
<gene>
    <name evidence="11" type="ORF">HLUCCX14_01725</name>
</gene>
<comment type="caution">
    <text evidence="11">The sequence shown here is derived from an EMBL/GenBank/DDBJ whole genome shotgun (WGS) entry which is preliminary data.</text>
</comment>
<evidence type="ECO:0000256" key="5">
    <source>
        <dbReference type="ARBA" id="ARBA00023224"/>
    </source>
</evidence>
<evidence type="ECO:0000313" key="12">
    <source>
        <dbReference type="Proteomes" id="UP000050416"/>
    </source>
</evidence>
<comment type="similarity">
    <text evidence="6">Belongs to the methyl-accepting chemotaxis (MCP) protein family.</text>
</comment>
<dbReference type="GO" id="GO:0006935">
    <property type="term" value="P:chemotaxis"/>
    <property type="evidence" value="ECO:0007669"/>
    <property type="project" value="UniProtKB-ARBA"/>
</dbReference>
<dbReference type="EMBL" id="LJZQ01000002">
    <property type="protein sequence ID" value="KPQ30296.1"/>
    <property type="molecule type" value="Genomic_DNA"/>
</dbReference>
<evidence type="ECO:0000256" key="2">
    <source>
        <dbReference type="ARBA" id="ARBA00022692"/>
    </source>
</evidence>
<feature type="domain" description="HAMP" evidence="10">
    <location>
        <begin position="387"/>
        <end position="443"/>
    </location>
</feature>
<evidence type="ECO:0000259" key="9">
    <source>
        <dbReference type="PROSITE" id="PS50111"/>
    </source>
</evidence>
<keyword evidence="4" id="KW-0472">Membrane</keyword>
<dbReference type="Proteomes" id="UP000050416">
    <property type="component" value="Unassembled WGS sequence"/>
</dbReference>
<evidence type="ECO:0000256" key="1">
    <source>
        <dbReference type="ARBA" id="ARBA00004370"/>
    </source>
</evidence>
<keyword evidence="8" id="KW-0175">Coiled coil</keyword>
<feature type="coiled-coil region" evidence="8">
    <location>
        <begin position="502"/>
        <end position="529"/>
    </location>
</feature>
<dbReference type="SUPFAM" id="SSF58104">
    <property type="entry name" value="Methyl-accepting chemotaxis protein (MCP) signaling domain"/>
    <property type="match status" value="1"/>
</dbReference>
<evidence type="ECO:0000256" key="3">
    <source>
        <dbReference type="ARBA" id="ARBA00022989"/>
    </source>
</evidence>
<dbReference type="GO" id="GO:0007165">
    <property type="term" value="P:signal transduction"/>
    <property type="evidence" value="ECO:0007669"/>
    <property type="project" value="UniProtKB-KW"/>
</dbReference>
<comment type="subcellular location">
    <subcellularLocation>
        <location evidence="1">Membrane</location>
    </subcellularLocation>
</comment>
<sequence>MTLKSNAMKLSARELAWLPVWGLTGKLSMGWSCFLNRKMYQTNEQIFENLAKTRREALIGWADHKWSFLESMSARLGEMESGLLKAAVGKAGARLRDISELFVVAEDGVVLASSVSGREGKQDLAPGAVRRGIAERFLHGPYRDAVTGALGKTTSRFHDVVTLMFYQPMLLADGRRAALCARVPNDVMSDLIQREAGHVFEESGDNYLFMIESRFDSSIQPGTALSRSRFEDATFSHGDNLKEGIETGFGVVRIREHTEFEIRFTDPATGRLHPGVRETIANGDNLYVKYPGYSDYRHIPVIGKGITLQLPGSPDTWGMMCEGDLEEVYRRRSISWRLSSRLGVLATALWLVNLTLAISAVPVWMEGAINALALVAMVLLFRAASVKPVSEQLGNMGDIIRDIAEGGGNLQQRIDLSKTRRDESGDLARWTNSFIDSLDGMVGQVLTLASGSRQASDQLVQHNRSANERVQSVLNHIDEMVQGASVQGDEIQNASTTAEEMRESMDAVVAKAQAQFARLSEEARSIRNVINRSAEGIRAANERTEEIGKTAMVINDIAAQTNLLALNAAIEAARAGESGRGFAVVADEVRQLASRTARATEEIGQRLQGVQDETQRAVSVMEEGISEMEVRLSKAEAAAEDNSDLNTMVGKLFRAIASIEQTNREQGRQTSGVSESAAAMRGVVEELTTSSERAQNAAVKLQRLTGQFQVSAEVA</sequence>
<dbReference type="OrthoDB" id="2489132at2"/>
<reference evidence="11 12" key="1">
    <citation type="submission" date="2015-09" db="EMBL/GenBank/DDBJ databases">
        <title>Identification and resolution of microdiversity through metagenomic sequencing of parallel consortia.</title>
        <authorList>
            <person name="Nelson W.C."/>
            <person name="Romine M.F."/>
            <person name="Lindemann S.R."/>
        </authorList>
    </citation>
    <scope>NUCLEOTIDE SEQUENCE [LARGE SCALE GENOMIC DNA]</scope>
    <source>
        <strain evidence="11">HL-55</strain>
    </source>
</reference>
<dbReference type="STRING" id="1305731.GCA_000934705_01526"/>
<dbReference type="InterPro" id="IPR003660">
    <property type="entry name" value="HAMP_dom"/>
</dbReference>
<evidence type="ECO:0000256" key="7">
    <source>
        <dbReference type="PROSITE-ProRule" id="PRU00284"/>
    </source>
</evidence>
<keyword evidence="2" id="KW-0812">Transmembrane</keyword>
<dbReference type="PANTHER" id="PTHR32089">
    <property type="entry name" value="METHYL-ACCEPTING CHEMOTAXIS PROTEIN MCPB"/>
    <property type="match status" value="1"/>
</dbReference>
<dbReference type="SMART" id="SM00283">
    <property type="entry name" value="MA"/>
    <property type="match status" value="1"/>
</dbReference>
<feature type="domain" description="Methyl-accepting transducer" evidence="9">
    <location>
        <begin position="441"/>
        <end position="681"/>
    </location>
</feature>
<dbReference type="PROSITE" id="PS50885">
    <property type="entry name" value="HAMP"/>
    <property type="match status" value="1"/>
</dbReference>
<dbReference type="AlphaFoldDB" id="A0A0P7YJS1"/>
<evidence type="ECO:0000313" key="11">
    <source>
        <dbReference type="EMBL" id="KPQ30296.1"/>
    </source>
</evidence>
<protein>
    <submittedName>
        <fullName evidence="11">Methyl-accepting chemotaxis protein</fullName>
    </submittedName>
</protein>